<evidence type="ECO:0000256" key="1">
    <source>
        <dbReference type="SAM" id="SignalP"/>
    </source>
</evidence>
<dbReference type="InterPro" id="IPR011990">
    <property type="entry name" value="TPR-like_helical_dom_sf"/>
</dbReference>
<dbReference type="SMART" id="SM00671">
    <property type="entry name" value="SEL1"/>
    <property type="match status" value="3"/>
</dbReference>
<dbReference type="InterPro" id="IPR050767">
    <property type="entry name" value="Sel1_AlgK"/>
</dbReference>
<dbReference type="OrthoDB" id="6383809at2"/>
<dbReference type="SUPFAM" id="SSF81901">
    <property type="entry name" value="HCP-like"/>
    <property type="match status" value="1"/>
</dbReference>
<feature type="signal peptide" evidence="1">
    <location>
        <begin position="1"/>
        <end position="23"/>
    </location>
</feature>
<evidence type="ECO:0000313" key="3">
    <source>
        <dbReference type="Proteomes" id="UP000295341"/>
    </source>
</evidence>
<dbReference type="PANTHER" id="PTHR11102:SF160">
    <property type="entry name" value="ERAD-ASSOCIATED E3 UBIQUITIN-PROTEIN LIGASE COMPONENT HRD3"/>
    <property type="match status" value="1"/>
</dbReference>
<keyword evidence="3" id="KW-1185">Reference proteome</keyword>
<keyword evidence="1" id="KW-0732">Signal</keyword>
<dbReference type="Gene3D" id="1.25.40.10">
    <property type="entry name" value="Tetratricopeptide repeat domain"/>
    <property type="match status" value="1"/>
</dbReference>
<dbReference type="InterPro" id="IPR006597">
    <property type="entry name" value="Sel1-like"/>
</dbReference>
<reference evidence="2 3" key="1">
    <citation type="submission" date="2019-03" db="EMBL/GenBank/DDBJ databases">
        <title>Genomic Encyclopedia of Type Strains, Phase IV (KMG-IV): sequencing the most valuable type-strain genomes for metagenomic binning, comparative biology and taxonomic classification.</title>
        <authorList>
            <person name="Goeker M."/>
        </authorList>
    </citation>
    <scope>NUCLEOTIDE SEQUENCE [LARGE SCALE GENOMIC DNA]</scope>
    <source>
        <strain evidence="2 3">DSM 26377</strain>
    </source>
</reference>
<comment type="caution">
    <text evidence="2">The sequence shown here is derived from an EMBL/GenBank/DDBJ whole genome shotgun (WGS) entry which is preliminary data.</text>
</comment>
<dbReference type="EMBL" id="SOBT01000013">
    <property type="protein sequence ID" value="TDU23208.1"/>
    <property type="molecule type" value="Genomic_DNA"/>
</dbReference>
<sequence>MKSALPAFALAGCAALAATSAWALPDLARGRAAADRGDVTAAEADLVPLAERGYLEAQTRLARLYGSQDTPESISKSVEWARLASEQDPAMRTVLARGLMRMGPAGDPAEIDQLLQELVSDNDTAARPLQLRLYRELPQLADRQKVAVLAQTVAASPIVEERAEAIAWYRANREADPGYENALVTMCEKDRKQVEECYADLSRYFRKTNDAEGQKRLRKELVERFEGGKVSDVAIERVARNLSADDQGGKADVPAAYALFMKIKNPSPTVTARKARLLIQQPALDPGAKPEEMLRDAYAKGSLEAALQLGRMYMDEVNPSADATEAARLLNEALPAFPSAHVWIGRLYERGYYGLPEPKKALEHYLAAARVGNPNADYALARMYTVNRGVKVDPVLAYSFASIAESAGHVGAAEITTQLRSTMTPQQLARAQQIAHAETAARQAALALPQTDAARVAAVGEKNP</sequence>
<proteinExistence type="predicted"/>
<dbReference type="AlphaFoldDB" id="A0A4R7NQY4"/>
<organism evidence="2 3">
    <name type="scientific">Panacagrimonas perspica</name>
    <dbReference type="NCBI Taxonomy" id="381431"/>
    <lineage>
        <taxon>Bacteria</taxon>
        <taxon>Pseudomonadati</taxon>
        <taxon>Pseudomonadota</taxon>
        <taxon>Gammaproteobacteria</taxon>
        <taxon>Nevskiales</taxon>
        <taxon>Nevskiaceae</taxon>
        <taxon>Panacagrimonas</taxon>
    </lineage>
</organism>
<feature type="chain" id="PRO_5030099465" evidence="1">
    <location>
        <begin position="24"/>
        <end position="464"/>
    </location>
</feature>
<gene>
    <name evidence="2" type="ORF">DFR24_4731</name>
</gene>
<dbReference type="PANTHER" id="PTHR11102">
    <property type="entry name" value="SEL-1-LIKE PROTEIN"/>
    <property type="match status" value="1"/>
</dbReference>
<dbReference type="Proteomes" id="UP000295341">
    <property type="component" value="Unassembled WGS sequence"/>
</dbReference>
<evidence type="ECO:0000313" key="2">
    <source>
        <dbReference type="EMBL" id="TDU23208.1"/>
    </source>
</evidence>
<name>A0A4R7NQY4_9GAMM</name>
<dbReference type="Pfam" id="PF08238">
    <property type="entry name" value="Sel1"/>
    <property type="match status" value="4"/>
</dbReference>
<dbReference type="RefSeq" id="WP_133883884.1">
    <property type="nucleotide sequence ID" value="NZ_MWIN01000025.1"/>
</dbReference>
<protein>
    <submittedName>
        <fullName evidence="2">Alginate biosynthesis protein AlgK</fullName>
    </submittedName>
</protein>
<accession>A0A4R7NQY4</accession>